<dbReference type="InterPro" id="IPR036890">
    <property type="entry name" value="HATPase_C_sf"/>
</dbReference>
<evidence type="ECO:0000256" key="13">
    <source>
        <dbReference type="ARBA" id="ARBA00023136"/>
    </source>
</evidence>
<dbReference type="HOGENOM" id="CLU_000445_73_3_9"/>
<dbReference type="Gene3D" id="1.10.287.130">
    <property type="match status" value="1"/>
</dbReference>
<feature type="region of interest" description="Disordered" evidence="14">
    <location>
        <begin position="114"/>
        <end position="176"/>
    </location>
</feature>
<dbReference type="CDD" id="cd00082">
    <property type="entry name" value="HisKA"/>
    <property type="match status" value="1"/>
</dbReference>
<feature type="compositionally biased region" description="Basic and acidic residues" evidence="14">
    <location>
        <begin position="114"/>
        <end position="124"/>
    </location>
</feature>
<evidence type="ECO:0000256" key="12">
    <source>
        <dbReference type="ARBA" id="ARBA00023012"/>
    </source>
</evidence>
<protein>
    <recommendedName>
        <fullName evidence="3">histidine kinase</fullName>
        <ecNumber evidence="3">2.7.13.3</ecNumber>
    </recommendedName>
</protein>
<evidence type="ECO:0000313" key="18">
    <source>
        <dbReference type="Proteomes" id="UP000000370"/>
    </source>
</evidence>
<name>A9KLC5_LACP7</name>
<keyword evidence="18" id="KW-1185">Reference proteome</keyword>
<dbReference type="SMART" id="SM00387">
    <property type="entry name" value="HATPase_c"/>
    <property type="match status" value="1"/>
</dbReference>
<evidence type="ECO:0000256" key="15">
    <source>
        <dbReference type="SAM" id="Phobius"/>
    </source>
</evidence>
<dbReference type="InterPro" id="IPR003594">
    <property type="entry name" value="HATPase_dom"/>
</dbReference>
<dbReference type="Pfam" id="PF00512">
    <property type="entry name" value="HisKA"/>
    <property type="match status" value="1"/>
</dbReference>
<dbReference type="GO" id="GO:0000155">
    <property type="term" value="F:phosphorelay sensor kinase activity"/>
    <property type="evidence" value="ECO:0007669"/>
    <property type="project" value="InterPro"/>
</dbReference>
<dbReference type="PANTHER" id="PTHR45528">
    <property type="entry name" value="SENSOR HISTIDINE KINASE CPXA"/>
    <property type="match status" value="1"/>
</dbReference>
<keyword evidence="10" id="KW-0067">ATP-binding</keyword>
<dbReference type="EMBL" id="CP000885">
    <property type="protein sequence ID" value="ABX41254.1"/>
    <property type="molecule type" value="Genomic_DNA"/>
</dbReference>
<feature type="compositionally biased region" description="Polar residues" evidence="14">
    <location>
        <begin position="125"/>
        <end position="134"/>
    </location>
</feature>
<keyword evidence="8" id="KW-0547">Nucleotide-binding</keyword>
<evidence type="ECO:0000256" key="11">
    <source>
        <dbReference type="ARBA" id="ARBA00022989"/>
    </source>
</evidence>
<dbReference type="EC" id="2.7.13.3" evidence="3"/>
<comment type="subcellular location">
    <subcellularLocation>
        <location evidence="2">Cell membrane</location>
        <topology evidence="2">Multi-pass membrane protein</topology>
    </subcellularLocation>
</comment>
<evidence type="ECO:0000256" key="10">
    <source>
        <dbReference type="ARBA" id="ARBA00022840"/>
    </source>
</evidence>
<feature type="domain" description="Histidine kinase" evidence="16">
    <location>
        <begin position="629"/>
        <end position="826"/>
    </location>
</feature>
<dbReference type="InterPro" id="IPR050398">
    <property type="entry name" value="HssS/ArlS-like"/>
</dbReference>
<dbReference type="eggNOG" id="COG2205">
    <property type="taxonomic scope" value="Bacteria"/>
</dbReference>
<gene>
    <name evidence="17" type="ordered locus">Cphy_0868</name>
</gene>
<keyword evidence="13 15" id="KW-0472">Membrane</keyword>
<keyword evidence="5" id="KW-0597">Phosphoprotein</keyword>
<evidence type="ECO:0000256" key="14">
    <source>
        <dbReference type="SAM" id="MobiDB-lite"/>
    </source>
</evidence>
<feature type="transmembrane region" description="Helical" evidence="15">
    <location>
        <begin position="523"/>
        <end position="556"/>
    </location>
</feature>
<dbReference type="GO" id="GO:0005524">
    <property type="term" value="F:ATP binding"/>
    <property type="evidence" value="ECO:0007669"/>
    <property type="project" value="UniProtKB-KW"/>
</dbReference>
<feature type="transmembrane region" description="Helical" evidence="15">
    <location>
        <begin position="453"/>
        <end position="477"/>
    </location>
</feature>
<dbReference type="InterPro" id="IPR003661">
    <property type="entry name" value="HisK_dim/P_dom"/>
</dbReference>
<keyword evidence="6" id="KW-0808">Transferase</keyword>
<dbReference type="AlphaFoldDB" id="A9KLC5"/>
<evidence type="ECO:0000256" key="3">
    <source>
        <dbReference type="ARBA" id="ARBA00012438"/>
    </source>
</evidence>
<evidence type="ECO:0000256" key="5">
    <source>
        <dbReference type="ARBA" id="ARBA00022553"/>
    </source>
</evidence>
<dbReference type="FunFam" id="1.10.287.130:FF:000008">
    <property type="entry name" value="Two-component sensor histidine kinase"/>
    <property type="match status" value="1"/>
</dbReference>
<feature type="transmembrane region" description="Helical" evidence="15">
    <location>
        <begin position="21"/>
        <end position="44"/>
    </location>
</feature>
<reference evidence="18" key="1">
    <citation type="submission" date="2007-11" db="EMBL/GenBank/DDBJ databases">
        <title>Complete genome sequence of Clostridium phytofermentans ISDg.</title>
        <authorList>
            <person name="Leschine S.B."/>
            <person name="Warnick T.A."/>
            <person name="Blanchard J.L."/>
            <person name="Schnell D.J."/>
            <person name="Petit E.L."/>
            <person name="LaTouf W.G."/>
            <person name="Copeland A."/>
            <person name="Lucas S."/>
            <person name="Lapidus A."/>
            <person name="Barry K."/>
            <person name="Glavina del Rio T."/>
            <person name="Dalin E."/>
            <person name="Tice H."/>
            <person name="Pitluck S."/>
            <person name="Kiss H."/>
            <person name="Brettin T."/>
            <person name="Bruce D."/>
            <person name="Detter J.C."/>
            <person name="Han C."/>
            <person name="Kuske C."/>
            <person name="Schmutz J."/>
            <person name="Larimer F."/>
            <person name="Land M."/>
            <person name="Hauser L."/>
            <person name="Kyrpides N."/>
            <person name="Kim E.A."/>
            <person name="Richardson P."/>
        </authorList>
    </citation>
    <scope>NUCLEOTIDE SEQUENCE [LARGE SCALE GENOMIC DNA]</scope>
    <source>
        <strain evidence="18">ATCC 700394 / DSM 18823 / ISDg</strain>
    </source>
</reference>
<evidence type="ECO:0000313" key="17">
    <source>
        <dbReference type="EMBL" id="ABX41254.1"/>
    </source>
</evidence>
<evidence type="ECO:0000259" key="16">
    <source>
        <dbReference type="PROSITE" id="PS50109"/>
    </source>
</evidence>
<keyword evidence="4" id="KW-1003">Cell membrane</keyword>
<dbReference type="STRING" id="357809.Cphy_0868"/>
<dbReference type="SUPFAM" id="SSF47384">
    <property type="entry name" value="Homodimeric domain of signal transducing histidine kinase"/>
    <property type="match status" value="1"/>
</dbReference>
<feature type="transmembrane region" description="Helical" evidence="15">
    <location>
        <begin position="408"/>
        <end position="428"/>
    </location>
</feature>
<evidence type="ECO:0000256" key="7">
    <source>
        <dbReference type="ARBA" id="ARBA00022692"/>
    </source>
</evidence>
<evidence type="ECO:0000256" key="9">
    <source>
        <dbReference type="ARBA" id="ARBA00022777"/>
    </source>
</evidence>
<evidence type="ECO:0000256" key="1">
    <source>
        <dbReference type="ARBA" id="ARBA00000085"/>
    </source>
</evidence>
<feature type="compositionally biased region" description="Basic and acidic residues" evidence="14">
    <location>
        <begin position="135"/>
        <end position="169"/>
    </location>
</feature>
<dbReference type="SMART" id="SM00388">
    <property type="entry name" value="HisKA"/>
    <property type="match status" value="1"/>
</dbReference>
<proteinExistence type="predicted"/>
<dbReference type="PANTHER" id="PTHR45528:SF1">
    <property type="entry name" value="SENSOR HISTIDINE KINASE CPXA"/>
    <property type="match status" value="1"/>
</dbReference>
<dbReference type="Gene3D" id="3.30.565.10">
    <property type="entry name" value="Histidine kinase-like ATPase, C-terminal domain"/>
    <property type="match status" value="1"/>
</dbReference>
<dbReference type="InterPro" id="IPR005467">
    <property type="entry name" value="His_kinase_dom"/>
</dbReference>
<evidence type="ECO:0000256" key="6">
    <source>
        <dbReference type="ARBA" id="ARBA00022679"/>
    </source>
</evidence>
<keyword evidence="7 15" id="KW-0812">Transmembrane</keyword>
<keyword evidence="9 17" id="KW-0418">Kinase</keyword>
<dbReference type="GO" id="GO:0005886">
    <property type="term" value="C:plasma membrane"/>
    <property type="evidence" value="ECO:0007669"/>
    <property type="project" value="UniProtKB-SubCell"/>
</dbReference>
<comment type="catalytic activity">
    <reaction evidence="1">
        <text>ATP + protein L-histidine = ADP + protein N-phospho-L-histidine.</text>
        <dbReference type="EC" id="2.7.13.3"/>
    </reaction>
</comment>
<dbReference type="RefSeq" id="WP_012198899.1">
    <property type="nucleotide sequence ID" value="NC_010001.1"/>
</dbReference>
<dbReference type="InterPro" id="IPR036097">
    <property type="entry name" value="HisK_dim/P_sf"/>
</dbReference>
<feature type="transmembrane region" description="Helical" evidence="15">
    <location>
        <begin position="365"/>
        <end position="387"/>
    </location>
</feature>
<dbReference type="SUPFAM" id="SSF55874">
    <property type="entry name" value="ATPase domain of HSP90 chaperone/DNA topoisomerase II/histidine kinase"/>
    <property type="match status" value="1"/>
</dbReference>
<accession>A9KLC5</accession>
<dbReference type="Pfam" id="PF02518">
    <property type="entry name" value="HATPase_c"/>
    <property type="match status" value="1"/>
</dbReference>
<sequence length="844" mass="97133">MDSINNKESEEQVTQANGKSPLLGNVIGVLLVIVLLLGVSITAVDVVKQLWENRKEQMEDIRFDALLESGYGLYLSVMEQRNNTYSVEPIEIYLPKLKQLREEYRIKQEEIEKNQKLDQKESSNSKDGSNNKESSINKEDINNKEGSNKVDLSEGNDSKTNEDLTDRTQQDVYIDESFDDYPEDYFDYNTEEYTNNEISEYDFHGNEIYSFNENIYALRNNLYYSHSIDFAIIDRNNNRYREISGDEDLLTYLLESTTVDSAMEEKLKDTYAGYLVVEYDSKGIASIQKSYEIDAEKVSGILKNVRLENNSSYLYRDKTYLDLKPEDISFVEPTNVTMVYAIEKNYQGLFDYQYNFFVNYNGSQMHGLVILICVAIGVVVLFGIILFCIRPLGIGNGILSRIPLEINALFIIGIAFATIGIAYLSSYYPSGIIEDYLENVNFSPFFARLLTNIAMYGGWFLYLGSIFLVLISVLQVFRKGLKRYLIENALFIRFFTFINRKIGRMVKSILSVKSSDAVNKTVLKYVLVNFLVILIMCSIWFFGIPVLVLYSILLYYFMKKYLTDLKDKHDYLLYVTHQMAQGNLEVPIENDIGLLKPLGDELSKIQHGFKRAVDEEVKSQNMRTELITNVSHDLKTPLTAIITYINLLKEDNLTKEQQMEYIDTLDRKSLRLKQLIEDLFEVSKINSNNITLNPVEVDLVELIKQVQFELSDRFEETGIDVRVQFPEEKVILKLDSQKTYRIFENLFVNVIKYAMPGTRAYLTVQLQEASVQITLKNISASELNLTPEEISERFIRGDKSRNTEGSGLGLAIVKSFVEIQGGQIQIVMDGDLFKVIIRFARSNR</sequence>
<evidence type="ECO:0000256" key="2">
    <source>
        <dbReference type="ARBA" id="ARBA00004651"/>
    </source>
</evidence>
<dbReference type="KEGG" id="cpy:Cphy_0868"/>
<keyword evidence="12" id="KW-0902">Two-component regulatory system</keyword>
<evidence type="ECO:0000256" key="4">
    <source>
        <dbReference type="ARBA" id="ARBA00022475"/>
    </source>
</evidence>
<keyword evidence="11 15" id="KW-1133">Transmembrane helix</keyword>
<evidence type="ECO:0000256" key="8">
    <source>
        <dbReference type="ARBA" id="ARBA00022741"/>
    </source>
</evidence>
<dbReference type="Proteomes" id="UP000000370">
    <property type="component" value="Chromosome"/>
</dbReference>
<dbReference type="OrthoDB" id="9792991at2"/>
<organism evidence="17 18">
    <name type="scientific">Lachnoclostridium phytofermentans (strain ATCC 700394 / DSM 18823 / ISDg)</name>
    <name type="common">Clostridium phytofermentans</name>
    <dbReference type="NCBI Taxonomy" id="357809"/>
    <lineage>
        <taxon>Bacteria</taxon>
        <taxon>Bacillati</taxon>
        <taxon>Bacillota</taxon>
        <taxon>Clostridia</taxon>
        <taxon>Lachnospirales</taxon>
        <taxon>Lachnospiraceae</taxon>
    </lineage>
</organism>
<dbReference type="PROSITE" id="PS50109">
    <property type="entry name" value="HIS_KIN"/>
    <property type="match status" value="1"/>
</dbReference>